<dbReference type="GO" id="GO:0016705">
    <property type="term" value="F:oxidoreductase activity, acting on paired donors, with incorporation or reduction of molecular oxygen"/>
    <property type="evidence" value="ECO:0007669"/>
    <property type="project" value="InterPro"/>
</dbReference>
<protein>
    <submittedName>
        <fullName evidence="3">Putative ATP/GTP-binding protein</fullName>
    </submittedName>
</protein>
<feature type="domain" description="Luciferase-like" evidence="2">
    <location>
        <begin position="14"/>
        <end position="315"/>
    </location>
</feature>
<proteinExistence type="predicted"/>
<reference evidence="3" key="1">
    <citation type="submission" date="2020-02" db="EMBL/GenBank/DDBJ databases">
        <authorList>
            <person name="Meier V. D."/>
        </authorList>
    </citation>
    <scope>NUCLEOTIDE SEQUENCE</scope>
    <source>
        <strain evidence="3">AVDCRST_MAG85</strain>
    </source>
</reference>
<organism evidence="3">
    <name type="scientific">uncultured Solirubrobacteraceae bacterium</name>
    <dbReference type="NCBI Taxonomy" id="1162706"/>
    <lineage>
        <taxon>Bacteria</taxon>
        <taxon>Bacillati</taxon>
        <taxon>Actinomycetota</taxon>
        <taxon>Thermoleophilia</taxon>
        <taxon>Solirubrobacterales</taxon>
        <taxon>Solirubrobacteraceae</taxon>
        <taxon>environmental samples</taxon>
    </lineage>
</organism>
<name>A0A6J4T3I5_9ACTN</name>
<gene>
    <name evidence="3" type="ORF">AVDCRST_MAG85-2425</name>
</gene>
<accession>A0A6J4T3I5</accession>
<dbReference type="PANTHER" id="PTHR43244">
    <property type="match status" value="1"/>
</dbReference>
<dbReference type="EMBL" id="CADCVT010000265">
    <property type="protein sequence ID" value="CAA9512662.1"/>
    <property type="molecule type" value="Genomic_DNA"/>
</dbReference>
<dbReference type="InterPro" id="IPR050564">
    <property type="entry name" value="F420-G6PD/mer"/>
</dbReference>
<evidence type="ECO:0000313" key="3">
    <source>
        <dbReference type="EMBL" id="CAA9512662.1"/>
    </source>
</evidence>
<evidence type="ECO:0000259" key="2">
    <source>
        <dbReference type="Pfam" id="PF00296"/>
    </source>
</evidence>
<dbReference type="Gene3D" id="3.20.20.30">
    <property type="entry name" value="Luciferase-like domain"/>
    <property type="match status" value="1"/>
</dbReference>
<dbReference type="InterPro" id="IPR011251">
    <property type="entry name" value="Luciferase-like_dom"/>
</dbReference>
<dbReference type="AlphaFoldDB" id="A0A6J4T3I5"/>
<evidence type="ECO:0000256" key="1">
    <source>
        <dbReference type="ARBA" id="ARBA00023002"/>
    </source>
</evidence>
<dbReference type="InterPro" id="IPR036661">
    <property type="entry name" value="Luciferase-like_sf"/>
</dbReference>
<dbReference type="PANTHER" id="PTHR43244:SF1">
    <property type="entry name" value="5,10-METHYLENETETRAHYDROMETHANOPTERIN REDUCTASE"/>
    <property type="match status" value="1"/>
</dbReference>
<dbReference type="SUPFAM" id="SSF51679">
    <property type="entry name" value="Bacterial luciferase-like"/>
    <property type="match status" value="1"/>
</dbReference>
<sequence>MRVGLFLAYWPWFSAEEQLSLSVMADELGLDSVWISEAWGQDAVSVLGMLAGRTERVGLGSAVMQIPARKPTATAMAAATLDVLSGGRFRLGLGLSGPQVSEGWYGEPFTRNLGRVREYVEVVRAVLAGEKVQLPMPEGEAGMGLGKPLRLLAKPVQVPLPVYLGSVGPKAIEQTGEIADGWLPAFLDPENPDVLMDPLRRGLEKAGRDASSIDVAAAVPVAVDEDLVAARDAVRPWLAFYLGAMGAKEKNFYVDLADRYGHGDVAREVQDRALSGDRMGAAGALTPELIDSTALVCRPSELDAKLAAYERAGATTLLAVPCGDRPAVVRALASASA</sequence>
<dbReference type="Pfam" id="PF00296">
    <property type="entry name" value="Bac_luciferase"/>
    <property type="match status" value="1"/>
</dbReference>
<dbReference type="CDD" id="cd01097">
    <property type="entry name" value="Tetrahydromethanopterin_reductase"/>
    <property type="match status" value="1"/>
</dbReference>
<keyword evidence="1" id="KW-0560">Oxidoreductase</keyword>